<feature type="transmembrane region" description="Helical" evidence="1">
    <location>
        <begin position="105"/>
        <end position="127"/>
    </location>
</feature>
<sequence length="591" mass="64916">MSSHRRSLAECDAILCAPGMPHELETRLVDGRIQRVYKNLWPSLRAFWLHSAEQYAAQTYIVYENERVTYRSLLEQSLLAASVYKDVYNIRKGDRVAICSRNLPAYLAAFWACHLIGAVSVLVNAWLPFEPLLHCLIHTGGKLIILDTERADRILPAVPRLQANGVSGFLVLDSPVLCEGWKTYQLWEEVLSHYRGDPTQILLSEDLSIDPEDNATVIFTSGTTGLPKGVLSTQRQFLTNIRNATVGASRAILRRGDNLPGLSVGPQKGLLVSVPFFHVTGSTSLSMLATMSGHKIVLMRKWNVSDAVRLIREENVRVAGGVPAMVSDLIESQLAGYGLETLLFGGAPAHDQLPAKAKHAFPTAVMSQAYGMTESNSIAVAVAGIDYEERPTAAGLPCPVNDILIVNSSGLVVPAGESGEVWIRGPDVMRSYWDDPQATAKTITRDGWLRTGDLGYLDPEGFLYIRDRIKDLIIRGGENIDSVSVENAILADPRVSEVAAVGIPDKRLGELVAAVVSPKAMYRGQVRESEIIEIARKRLPKFAVPVMVVIQDDAFELTPSGKIKKDPLREIAKAEWRRRNATIGVRAVSRL</sequence>
<keyword evidence="1" id="KW-1133">Transmembrane helix</keyword>
<dbReference type="InterPro" id="IPR042099">
    <property type="entry name" value="ANL_N_sf"/>
</dbReference>
<feature type="domain" description="AMP-binding enzyme C-terminal" evidence="3">
    <location>
        <begin position="485"/>
        <end position="562"/>
    </location>
</feature>
<name>A0ABP1CZA4_9APHY</name>
<evidence type="ECO:0000259" key="3">
    <source>
        <dbReference type="Pfam" id="PF13193"/>
    </source>
</evidence>
<dbReference type="InterPro" id="IPR025110">
    <property type="entry name" value="AMP-bd_C"/>
</dbReference>
<dbReference type="PANTHER" id="PTHR43767">
    <property type="entry name" value="LONG-CHAIN-FATTY-ACID--COA LIGASE"/>
    <property type="match status" value="1"/>
</dbReference>
<evidence type="ECO:0000313" key="5">
    <source>
        <dbReference type="Proteomes" id="UP001497453"/>
    </source>
</evidence>
<dbReference type="Proteomes" id="UP001497453">
    <property type="component" value="Chromosome 2"/>
</dbReference>
<dbReference type="Pfam" id="PF13193">
    <property type="entry name" value="AMP-binding_C"/>
    <property type="match status" value="1"/>
</dbReference>
<organism evidence="4 5">
    <name type="scientific">Somion occarium</name>
    <dbReference type="NCBI Taxonomy" id="3059160"/>
    <lineage>
        <taxon>Eukaryota</taxon>
        <taxon>Fungi</taxon>
        <taxon>Dikarya</taxon>
        <taxon>Basidiomycota</taxon>
        <taxon>Agaricomycotina</taxon>
        <taxon>Agaricomycetes</taxon>
        <taxon>Polyporales</taxon>
        <taxon>Cerrenaceae</taxon>
        <taxon>Somion</taxon>
    </lineage>
</organism>
<dbReference type="Gene3D" id="3.40.50.12780">
    <property type="entry name" value="N-terminal domain of ligase-like"/>
    <property type="match status" value="1"/>
</dbReference>
<feature type="domain" description="AMP-dependent synthetase/ligase" evidence="2">
    <location>
        <begin position="50"/>
        <end position="433"/>
    </location>
</feature>
<dbReference type="SUPFAM" id="SSF56801">
    <property type="entry name" value="Acetyl-CoA synthetase-like"/>
    <property type="match status" value="1"/>
</dbReference>
<dbReference type="Pfam" id="PF00501">
    <property type="entry name" value="AMP-binding"/>
    <property type="match status" value="1"/>
</dbReference>
<keyword evidence="5" id="KW-1185">Reference proteome</keyword>
<reference evidence="5" key="1">
    <citation type="submission" date="2024-04" db="EMBL/GenBank/DDBJ databases">
        <authorList>
            <person name="Shaw F."/>
            <person name="Minotto A."/>
        </authorList>
    </citation>
    <scope>NUCLEOTIDE SEQUENCE [LARGE SCALE GENOMIC DNA]</scope>
</reference>
<evidence type="ECO:0000313" key="4">
    <source>
        <dbReference type="EMBL" id="CAL1700981.1"/>
    </source>
</evidence>
<gene>
    <name evidence="4" type="ORF">GFSPODELE1_LOCUS3377</name>
</gene>
<dbReference type="PANTHER" id="PTHR43767:SF1">
    <property type="entry name" value="NONRIBOSOMAL PEPTIDE SYNTHASE PES1 (EUROFUNG)-RELATED"/>
    <property type="match status" value="1"/>
</dbReference>
<evidence type="ECO:0000256" key="1">
    <source>
        <dbReference type="SAM" id="Phobius"/>
    </source>
</evidence>
<keyword evidence="1" id="KW-0812">Transmembrane</keyword>
<protein>
    <submittedName>
        <fullName evidence="4">Uncharacterized protein</fullName>
    </submittedName>
</protein>
<dbReference type="InterPro" id="IPR045851">
    <property type="entry name" value="AMP-bd_C_sf"/>
</dbReference>
<dbReference type="InterPro" id="IPR020845">
    <property type="entry name" value="AMP-binding_CS"/>
</dbReference>
<dbReference type="InterPro" id="IPR050237">
    <property type="entry name" value="ATP-dep_AMP-bd_enzyme"/>
</dbReference>
<dbReference type="InterPro" id="IPR000873">
    <property type="entry name" value="AMP-dep_synth/lig_dom"/>
</dbReference>
<evidence type="ECO:0000259" key="2">
    <source>
        <dbReference type="Pfam" id="PF00501"/>
    </source>
</evidence>
<dbReference type="PROSITE" id="PS00455">
    <property type="entry name" value="AMP_BINDING"/>
    <property type="match status" value="1"/>
</dbReference>
<dbReference type="EMBL" id="OZ037945">
    <property type="protein sequence ID" value="CAL1700981.1"/>
    <property type="molecule type" value="Genomic_DNA"/>
</dbReference>
<proteinExistence type="predicted"/>
<accession>A0ABP1CZA4</accession>
<dbReference type="Gene3D" id="3.30.300.30">
    <property type="match status" value="1"/>
</dbReference>
<keyword evidence="1" id="KW-0472">Membrane</keyword>